<dbReference type="EC" id="2.1.1.37" evidence="1"/>
<evidence type="ECO:0000256" key="6">
    <source>
        <dbReference type="PROSITE-ProRule" id="PRU01016"/>
    </source>
</evidence>
<dbReference type="InterPro" id="IPR029063">
    <property type="entry name" value="SAM-dependent_MTases_sf"/>
</dbReference>
<keyword evidence="2 6" id="KW-0489">Methyltransferase</keyword>
<evidence type="ECO:0000256" key="1">
    <source>
        <dbReference type="ARBA" id="ARBA00011975"/>
    </source>
</evidence>
<dbReference type="InterPro" id="IPR031303">
    <property type="entry name" value="C5_meth_CS"/>
</dbReference>
<reference evidence="8" key="1">
    <citation type="journal article" date="2003" name="Plasmid">
        <title>Sequence analysis and characterization of plasmids from Streptococcus thermophilus.</title>
        <authorList>
            <person name="Geis A."/>
            <person name="El Demerdash H.A.M."/>
            <person name="Heller K.J."/>
        </authorList>
    </citation>
    <scope>NUCLEOTIDE SEQUENCE [LARGE SCALE GENOMIC DNA]</scope>
    <source>
        <strain evidence="8">St0</strain>
        <plasmid evidence="8">pSt0</plasmid>
    </source>
</reference>
<dbReference type="InterPro" id="IPR001525">
    <property type="entry name" value="C5_MeTfrase"/>
</dbReference>
<dbReference type="SUPFAM" id="SSF53335">
    <property type="entry name" value="S-adenosyl-L-methionine-dependent methyltransferases"/>
    <property type="match status" value="1"/>
</dbReference>
<dbReference type="PROSITE" id="PS00095">
    <property type="entry name" value="C5_MTASE_2"/>
    <property type="match status" value="1"/>
</dbReference>
<dbReference type="GO" id="GO:0032259">
    <property type="term" value="P:methylation"/>
    <property type="evidence" value="ECO:0007669"/>
    <property type="project" value="UniProtKB-KW"/>
</dbReference>
<dbReference type="EMBL" id="AJ242480">
    <property type="protein sequence ID" value="CAB46561.1"/>
    <property type="molecule type" value="Genomic_DNA"/>
</dbReference>
<evidence type="ECO:0000256" key="5">
    <source>
        <dbReference type="ARBA" id="ARBA00022747"/>
    </source>
</evidence>
<dbReference type="RefSeq" id="WP_032072671.1">
    <property type="nucleotide sequence ID" value="NC_025154.1"/>
</dbReference>
<dbReference type="PANTHER" id="PTHR46098:SF1">
    <property type="entry name" value="TRNA (CYTOSINE(38)-C(5))-METHYLTRANSFERASE"/>
    <property type="match status" value="1"/>
</dbReference>
<evidence type="ECO:0000256" key="7">
    <source>
        <dbReference type="RuleBase" id="RU000416"/>
    </source>
</evidence>
<keyword evidence="8" id="KW-0614">Plasmid</keyword>
<proteinExistence type="inferred from homology"/>
<evidence type="ECO:0000256" key="3">
    <source>
        <dbReference type="ARBA" id="ARBA00022679"/>
    </source>
</evidence>
<dbReference type="GO" id="GO:0003886">
    <property type="term" value="F:DNA (cytosine-5-)-methyltransferase activity"/>
    <property type="evidence" value="ECO:0007669"/>
    <property type="project" value="UniProtKB-EC"/>
</dbReference>
<keyword evidence="3 6" id="KW-0808">Transferase</keyword>
<evidence type="ECO:0000256" key="2">
    <source>
        <dbReference type="ARBA" id="ARBA00022603"/>
    </source>
</evidence>
<keyword evidence="5" id="KW-0680">Restriction system</keyword>
<name>Q9X9M1_STRTR</name>
<dbReference type="Pfam" id="PF00145">
    <property type="entry name" value="DNA_methylase"/>
    <property type="match status" value="1"/>
</dbReference>
<dbReference type="NCBIfam" id="TIGR00675">
    <property type="entry name" value="dcm"/>
    <property type="match status" value="1"/>
</dbReference>
<comment type="similarity">
    <text evidence="6 7">Belongs to the class I-like SAM-binding methyltransferase superfamily. C5-methyltransferase family.</text>
</comment>
<dbReference type="PRINTS" id="PR00105">
    <property type="entry name" value="C5METTRFRASE"/>
</dbReference>
<protein>
    <recommendedName>
        <fullName evidence="1">DNA (cytosine-5-)-methyltransferase</fullName>
        <ecNumber evidence="1">2.1.1.37</ecNumber>
    </recommendedName>
</protein>
<feature type="active site" evidence="6">
    <location>
        <position position="72"/>
    </location>
</feature>
<evidence type="ECO:0000256" key="4">
    <source>
        <dbReference type="ARBA" id="ARBA00022691"/>
    </source>
</evidence>
<dbReference type="AlphaFoldDB" id="Q9X9M1"/>
<dbReference type="GO" id="GO:0009307">
    <property type="term" value="P:DNA restriction-modification system"/>
    <property type="evidence" value="ECO:0007669"/>
    <property type="project" value="UniProtKB-KW"/>
</dbReference>
<keyword evidence="4 6" id="KW-0949">S-adenosyl-L-methionine</keyword>
<dbReference type="Gene3D" id="3.90.120.10">
    <property type="entry name" value="DNA Methylase, subunit A, domain 2"/>
    <property type="match status" value="1"/>
</dbReference>
<dbReference type="PROSITE" id="PS51679">
    <property type="entry name" value="SAM_MT_C5"/>
    <property type="match status" value="1"/>
</dbReference>
<geneLocation type="plasmid" evidence="8">
    <name>pSt0</name>
</geneLocation>
<dbReference type="Gene3D" id="3.40.50.150">
    <property type="entry name" value="Vaccinia Virus protein VP39"/>
    <property type="match status" value="1"/>
</dbReference>
<organism evidence="8">
    <name type="scientific">Streptococcus thermophilus</name>
    <dbReference type="NCBI Taxonomy" id="1308"/>
    <lineage>
        <taxon>Bacteria</taxon>
        <taxon>Bacillati</taxon>
        <taxon>Bacillota</taxon>
        <taxon>Bacilli</taxon>
        <taxon>Lactobacillales</taxon>
        <taxon>Streptococcaceae</taxon>
        <taxon>Streptococcus</taxon>
    </lineage>
</organism>
<dbReference type="CDD" id="cd00315">
    <property type="entry name" value="Cyt_C5_DNA_methylase"/>
    <property type="match status" value="1"/>
</dbReference>
<accession>Q9X9M1</accession>
<evidence type="ECO:0000313" key="8">
    <source>
        <dbReference type="EMBL" id="CAB46561.1"/>
    </source>
</evidence>
<dbReference type="InterPro" id="IPR050750">
    <property type="entry name" value="C5-MTase"/>
</dbReference>
<dbReference type="REBASE" id="4462">
    <property type="entry name" value="M.SthSt0IP"/>
</dbReference>
<sequence length="316" mass="36113">MLTVASFFAGVGGIDLGFEKAGFKTIYANEFDNYAADTFELNFDVTVDRRDINTVPAEDIPNFDVMLAGFPCQAFSIAGYRQGFNDEQGRGNLFFELVRILKAKKPRIAFFENVKNLVSHDNGNTFRVICSELDKLGYKYLFQVMNAADYGNIPQNRERIYIVAFRDKEDYADFDLPKSIPLETSIKDVIDFDSKVDDKFYYTAEKNKFFDELKENMTKSDTTYQWRRVYVRENKSNLVPTLTANMGTGGHNVPLILTNSKEIRKLTPRECFNVQGFPKDYKLPEQSNSRLYKQAGNSVTVPVIDRIAKNIAKAIN</sequence>
<dbReference type="PANTHER" id="PTHR46098">
    <property type="entry name" value="TRNA (CYTOSINE(38)-C(5))-METHYLTRANSFERASE"/>
    <property type="match status" value="1"/>
</dbReference>